<organism evidence="2 3">
    <name type="scientific">Protopolystoma xenopodis</name>
    <dbReference type="NCBI Taxonomy" id="117903"/>
    <lineage>
        <taxon>Eukaryota</taxon>
        <taxon>Metazoa</taxon>
        <taxon>Spiralia</taxon>
        <taxon>Lophotrochozoa</taxon>
        <taxon>Platyhelminthes</taxon>
        <taxon>Monogenea</taxon>
        <taxon>Polyopisthocotylea</taxon>
        <taxon>Polystomatidea</taxon>
        <taxon>Polystomatidae</taxon>
        <taxon>Protopolystoma</taxon>
    </lineage>
</organism>
<name>A0A448X8G0_9PLAT</name>
<evidence type="ECO:0000256" key="1">
    <source>
        <dbReference type="SAM" id="MobiDB-lite"/>
    </source>
</evidence>
<dbReference type="Proteomes" id="UP000784294">
    <property type="component" value="Unassembled WGS sequence"/>
</dbReference>
<dbReference type="AlphaFoldDB" id="A0A448X8G0"/>
<accession>A0A448X8G0</accession>
<keyword evidence="3" id="KW-1185">Reference proteome</keyword>
<gene>
    <name evidence="2" type="ORF">PXEA_LOCUS24223</name>
</gene>
<protein>
    <submittedName>
        <fullName evidence="2">Uncharacterized protein</fullName>
    </submittedName>
</protein>
<comment type="caution">
    <text evidence="2">The sequence shown here is derived from an EMBL/GenBank/DDBJ whole genome shotgun (WGS) entry which is preliminary data.</text>
</comment>
<proteinExistence type="predicted"/>
<evidence type="ECO:0000313" key="2">
    <source>
        <dbReference type="EMBL" id="VEL30783.1"/>
    </source>
</evidence>
<reference evidence="2" key="1">
    <citation type="submission" date="2018-11" db="EMBL/GenBank/DDBJ databases">
        <authorList>
            <consortium name="Pathogen Informatics"/>
        </authorList>
    </citation>
    <scope>NUCLEOTIDE SEQUENCE</scope>
</reference>
<evidence type="ECO:0000313" key="3">
    <source>
        <dbReference type="Proteomes" id="UP000784294"/>
    </source>
</evidence>
<feature type="region of interest" description="Disordered" evidence="1">
    <location>
        <begin position="16"/>
        <end position="36"/>
    </location>
</feature>
<sequence length="36" mass="3817">MPTMFKAAAEESRSCCQGEVAEDPDGTLYQPGNILG</sequence>
<dbReference type="EMBL" id="CAAALY010115504">
    <property type="protein sequence ID" value="VEL30783.1"/>
    <property type="molecule type" value="Genomic_DNA"/>
</dbReference>